<keyword evidence="9" id="KW-1133">Transmembrane helix</keyword>
<dbReference type="Pfam" id="PF14938">
    <property type="entry name" value="SNAP"/>
    <property type="match status" value="1"/>
</dbReference>
<comment type="similarity">
    <text evidence="7">Belongs to the Rap family.</text>
</comment>
<evidence type="ECO:0000313" key="12">
    <source>
        <dbReference type="Proteomes" id="UP000238882"/>
    </source>
</evidence>
<dbReference type="SUPFAM" id="SSF46689">
    <property type="entry name" value="Homeodomain-like"/>
    <property type="match status" value="1"/>
</dbReference>
<accession>A0A2S7WQD9</accession>
<dbReference type="AlphaFoldDB" id="A0A2S7WQD9"/>
<dbReference type="Gene3D" id="1.25.40.10">
    <property type="entry name" value="Tetratricopeptide repeat domain"/>
    <property type="match status" value="3"/>
</dbReference>
<evidence type="ECO:0000256" key="7">
    <source>
        <dbReference type="ARBA" id="ARBA00038253"/>
    </source>
</evidence>
<dbReference type="Pfam" id="PF12833">
    <property type="entry name" value="HTH_18"/>
    <property type="match status" value="1"/>
</dbReference>
<reference evidence="11 12" key="1">
    <citation type="submission" date="2016-12" db="EMBL/GenBank/DDBJ databases">
        <title>Trade-off between light-utilization and light-protection in marine flavobacteria.</title>
        <authorList>
            <person name="Kumagai Y."/>
            <person name="Yoshizawa S."/>
            <person name="Kogure K."/>
            <person name="Iwasaki W."/>
        </authorList>
    </citation>
    <scope>NUCLEOTIDE SEQUENCE [LARGE SCALE GENOMIC DNA]</scope>
    <source>
        <strain evidence="11 12">NBRC 108759</strain>
    </source>
</reference>
<keyword evidence="5" id="KW-0805">Transcription regulation</keyword>
<proteinExistence type="inferred from homology"/>
<keyword evidence="9" id="KW-0812">Transmembrane</keyword>
<dbReference type="InterPro" id="IPR018060">
    <property type="entry name" value="HTH_AraC"/>
</dbReference>
<dbReference type="Pfam" id="PF13181">
    <property type="entry name" value="TPR_8"/>
    <property type="match status" value="1"/>
</dbReference>
<keyword evidence="6" id="KW-0804">Transcription</keyword>
<evidence type="ECO:0000256" key="2">
    <source>
        <dbReference type="ARBA" id="ARBA00022490"/>
    </source>
</evidence>
<evidence type="ECO:0000256" key="9">
    <source>
        <dbReference type="SAM" id="Phobius"/>
    </source>
</evidence>
<dbReference type="OrthoDB" id="5295174at2"/>
<dbReference type="SUPFAM" id="SSF48452">
    <property type="entry name" value="TPR-like"/>
    <property type="match status" value="2"/>
</dbReference>
<sequence length="654" mass="75947">MKIFLITFLRLKMINYKNHLLFNLFFKIKKLKRGFLLILFLCCLFLFTNVYSQNYDAQNITFNEQKVKIDSILKLCNFEDFESHPSVLKLSDLGIELSIKNNDTLSIIQFNLIKSRIYKSYGKTKKALEKSNEALLLSKKIGNSFGLKRSYSILGSVHQGMGNYDLARSMYNKSLNVSDSINDIWATWFALNNIATSYQRQGFYQKSLPLLDSIISNPYLKDYLKIQTIANKAIAFNNLGKPAEALKLFLKVKDFANSKEDFRKVAKVDHHIGYLLEKNSLYNDAIRYYESAQNYFSSIKNKEQADYLNLSLANLNFKIGYLNKAKNLYEKVFKSFTENRIKRVGYAEIGLGNVAFEKDNYQKARQYYNDALQSFKKENNAKGIPTAKLKLAEISFQKKDYKTSLEFAEESLSEFKVLKLNDELIETYNLLSKLYGILGNKSLLEENSKELNILIAATKGPEIIASTSKYLIQDVLNTNEKDNAQISLDIQKYNSITLVVFLLFLIFSIIVILLFYQKKRSQYSSTKEKNVERTINLKEQEAKFLIDKLNVIIDEEQLYVKPDITLTDLSKAIKTTDKKLSELLNYYLNTNFYNYINSKRIELFMKKIDDNEYEAYSIFGLAQQCGFKSKTSFYRNFKKEKGFSPKDYIHNLSK</sequence>
<keyword evidence="9" id="KW-0472">Membrane</keyword>
<protein>
    <recommendedName>
        <fullName evidence="10">HTH araC/xylS-type domain-containing protein</fullName>
    </recommendedName>
</protein>
<dbReference type="PANTHER" id="PTHR46630">
    <property type="entry name" value="TETRATRICOPEPTIDE REPEAT PROTEIN 29"/>
    <property type="match status" value="1"/>
</dbReference>
<dbReference type="InterPro" id="IPR019734">
    <property type="entry name" value="TPR_rpt"/>
</dbReference>
<dbReference type="EMBL" id="MSCN01000001">
    <property type="protein sequence ID" value="PQJ79827.1"/>
    <property type="molecule type" value="Genomic_DNA"/>
</dbReference>
<keyword evidence="2" id="KW-0963">Cytoplasm</keyword>
<dbReference type="Proteomes" id="UP000238882">
    <property type="component" value="Unassembled WGS sequence"/>
</dbReference>
<dbReference type="GO" id="GO:0003700">
    <property type="term" value="F:DNA-binding transcription factor activity"/>
    <property type="evidence" value="ECO:0007669"/>
    <property type="project" value="InterPro"/>
</dbReference>
<dbReference type="InterPro" id="IPR011990">
    <property type="entry name" value="TPR-like_helical_dom_sf"/>
</dbReference>
<evidence type="ECO:0000256" key="8">
    <source>
        <dbReference type="PROSITE-ProRule" id="PRU00339"/>
    </source>
</evidence>
<keyword evidence="12" id="KW-1185">Reference proteome</keyword>
<evidence type="ECO:0000256" key="6">
    <source>
        <dbReference type="ARBA" id="ARBA00023163"/>
    </source>
</evidence>
<dbReference type="InterPro" id="IPR051476">
    <property type="entry name" value="Bac_ResReg_Asp_Phosphatase"/>
</dbReference>
<keyword evidence="3" id="KW-0677">Repeat</keyword>
<keyword evidence="4 8" id="KW-0802">TPR repeat</keyword>
<dbReference type="GO" id="GO:0043565">
    <property type="term" value="F:sequence-specific DNA binding"/>
    <property type="evidence" value="ECO:0007669"/>
    <property type="project" value="InterPro"/>
</dbReference>
<evidence type="ECO:0000256" key="3">
    <source>
        <dbReference type="ARBA" id="ARBA00022737"/>
    </source>
</evidence>
<dbReference type="PANTHER" id="PTHR46630:SF1">
    <property type="entry name" value="TETRATRICOPEPTIDE REPEAT PROTEIN 29"/>
    <property type="match status" value="1"/>
</dbReference>
<name>A0A2S7WQD9_9FLAO</name>
<feature type="transmembrane region" description="Helical" evidence="9">
    <location>
        <begin position="496"/>
        <end position="516"/>
    </location>
</feature>
<dbReference type="PROSITE" id="PS01124">
    <property type="entry name" value="HTH_ARAC_FAMILY_2"/>
    <property type="match status" value="1"/>
</dbReference>
<dbReference type="SMART" id="SM00028">
    <property type="entry name" value="TPR"/>
    <property type="match status" value="5"/>
</dbReference>
<evidence type="ECO:0000256" key="5">
    <source>
        <dbReference type="ARBA" id="ARBA00023015"/>
    </source>
</evidence>
<evidence type="ECO:0000256" key="4">
    <source>
        <dbReference type="ARBA" id="ARBA00022803"/>
    </source>
</evidence>
<gene>
    <name evidence="11" type="ORF">BTO18_11855</name>
</gene>
<dbReference type="SMART" id="SM00342">
    <property type="entry name" value="HTH_ARAC"/>
    <property type="match status" value="1"/>
</dbReference>
<comment type="subcellular location">
    <subcellularLocation>
        <location evidence="1">Cytoplasm</location>
    </subcellularLocation>
</comment>
<evidence type="ECO:0000259" key="10">
    <source>
        <dbReference type="PROSITE" id="PS01124"/>
    </source>
</evidence>
<dbReference type="PROSITE" id="PS50005">
    <property type="entry name" value="TPR"/>
    <property type="match status" value="1"/>
</dbReference>
<feature type="domain" description="HTH araC/xylS-type" evidence="10">
    <location>
        <begin position="547"/>
        <end position="651"/>
    </location>
</feature>
<dbReference type="GO" id="GO:0005737">
    <property type="term" value="C:cytoplasm"/>
    <property type="evidence" value="ECO:0007669"/>
    <property type="project" value="UniProtKB-SubCell"/>
</dbReference>
<comment type="caution">
    <text evidence="11">The sequence shown here is derived from an EMBL/GenBank/DDBJ whole genome shotgun (WGS) entry which is preliminary data.</text>
</comment>
<evidence type="ECO:0000256" key="1">
    <source>
        <dbReference type="ARBA" id="ARBA00004496"/>
    </source>
</evidence>
<dbReference type="InterPro" id="IPR009057">
    <property type="entry name" value="Homeodomain-like_sf"/>
</dbReference>
<dbReference type="Gene3D" id="1.10.10.60">
    <property type="entry name" value="Homeodomain-like"/>
    <property type="match status" value="1"/>
</dbReference>
<evidence type="ECO:0000313" key="11">
    <source>
        <dbReference type="EMBL" id="PQJ79827.1"/>
    </source>
</evidence>
<feature type="repeat" description="TPR" evidence="8">
    <location>
        <begin position="148"/>
        <end position="181"/>
    </location>
</feature>
<organism evidence="11 12">
    <name type="scientific">Polaribacter porphyrae</name>
    <dbReference type="NCBI Taxonomy" id="1137780"/>
    <lineage>
        <taxon>Bacteria</taxon>
        <taxon>Pseudomonadati</taxon>
        <taxon>Bacteroidota</taxon>
        <taxon>Flavobacteriia</taxon>
        <taxon>Flavobacteriales</taxon>
        <taxon>Flavobacteriaceae</taxon>
    </lineage>
</organism>